<evidence type="ECO:0000256" key="3">
    <source>
        <dbReference type="ARBA" id="ARBA00022692"/>
    </source>
</evidence>
<keyword evidence="9" id="KW-0808">Transferase</keyword>
<feature type="transmembrane region" description="Helical" evidence="6">
    <location>
        <begin position="88"/>
        <end position="106"/>
    </location>
</feature>
<feature type="domain" description="Bacterial sugar transferase" evidence="7">
    <location>
        <begin position="416"/>
        <end position="600"/>
    </location>
</feature>
<feature type="domain" description="O-antigen ligase-related" evidence="8">
    <location>
        <begin position="191"/>
        <end position="352"/>
    </location>
</feature>
<dbReference type="InterPro" id="IPR003362">
    <property type="entry name" value="Bact_transf"/>
</dbReference>
<dbReference type="KEGG" id="aup:AsAng_0003560"/>
<dbReference type="Pfam" id="PF04932">
    <property type="entry name" value="Wzy_C"/>
    <property type="match status" value="1"/>
</dbReference>
<feature type="transmembrane region" description="Helical" evidence="6">
    <location>
        <begin position="340"/>
        <end position="359"/>
    </location>
</feature>
<name>A0A915VKD7_9BACT</name>
<comment type="subcellular location">
    <subcellularLocation>
        <location evidence="1">Membrane</location>
        <topology evidence="1">Multi-pass membrane protein</topology>
    </subcellularLocation>
</comment>
<feature type="transmembrane region" description="Helical" evidence="6">
    <location>
        <begin position="221"/>
        <end position="238"/>
    </location>
</feature>
<feature type="transmembrane region" description="Helical" evidence="6">
    <location>
        <begin position="371"/>
        <end position="397"/>
    </location>
</feature>
<dbReference type="PANTHER" id="PTHR30576">
    <property type="entry name" value="COLANIC BIOSYNTHESIS UDP-GLUCOSE LIPID CARRIER TRANSFERASE"/>
    <property type="match status" value="1"/>
</dbReference>
<dbReference type="GO" id="GO:0016780">
    <property type="term" value="F:phosphotransferase activity, for other substituted phosphate groups"/>
    <property type="evidence" value="ECO:0007669"/>
    <property type="project" value="TreeGrafter"/>
</dbReference>
<sequence length="603" mass="69668">MLKKINREWAVTIGSALVFITLSLSSPLNVITLYSLGLYSLYQIVAKRKFQYYHEFSVLCLSFFLSHLLHYGIDFNLPTLSYELERKLPFLFLPVLWMNLAIKNIAQYRDRVFLLFSYGMNIIGAFLLLFAGLAFLQTGDFNSFYYHNLVAILDGNAIYYSLLFTISLISLFEAYGKQPNRWILPLTAFNTILIILLSSKLFVFIMVLLYFYYFLLSPKNRLLLITISILAIGVQFLINTENITKRYANVNIERLWTFRQPDISPATHFDGFSLRKELWRMGMELSLQNTNTFLLGIGPGDAQDQLNEKIRSNNMYIGEKGTEDTGFLNYNFHNQYVQTLVEVGLLGFVILILVLIYLIQLGLKNKDKKLLLINLIFMASFLTESLLSRQIGIVAFVGFNALFVIEEKEKLGLKLKRIFDLLFSLTVFVLVLSWLLPILCLLIVVQSRSFPIFRQQRVGLNGKKFICFKLKTMINNKNSDHLAAQVNDKRITPLGKYLRKYGLDELPQFFNVLLGDMSIVGPRPLMVYEEEKFSKVIPHFSSRLSVKPGITGLAQAHGYKGLVNTIFDIRLRYKLDLLYVKNHSLWIDIKIILKTLMYLLKQK</sequence>
<keyword evidence="10" id="KW-1185">Reference proteome</keyword>
<feature type="transmembrane region" description="Helical" evidence="6">
    <location>
        <begin position="53"/>
        <end position="73"/>
    </location>
</feature>
<dbReference type="Proteomes" id="UP001060919">
    <property type="component" value="Chromosome"/>
</dbReference>
<proteinExistence type="inferred from homology"/>
<evidence type="ECO:0000259" key="8">
    <source>
        <dbReference type="Pfam" id="PF04932"/>
    </source>
</evidence>
<feature type="transmembrane region" description="Helical" evidence="6">
    <location>
        <begin position="113"/>
        <end position="137"/>
    </location>
</feature>
<dbReference type="GO" id="GO:0016020">
    <property type="term" value="C:membrane"/>
    <property type="evidence" value="ECO:0007669"/>
    <property type="project" value="UniProtKB-SubCell"/>
</dbReference>
<dbReference type="AlphaFoldDB" id="A0A915VKD7"/>
<comment type="similarity">
    <text evidence="2">Belongs to the bacterial sugar transferase family.</text>
</comment>
<keyword evidence="3 6" id="KW-0812">Transmembrane</keyword>
<dbReference type="RefSeq" id="WP_264791022.1">
    <property type="nucleotide sequence ID" value="NZ_AP026867.1"/>
</dbReference>
<evidence type="ECO:0000256" key="2">
    <source>
        <dbReference type="ARBA" id="ARBA00006464"/>
    </source>
</evidence>
<evidence type="ECO:0000256" key="5">
    <source>
        <dbReference type="ARBA" id="ARBA00023136"/>
    </source>
</evidence>
<keyword evidence="5 6" id="KW-0472">Membrane</keyword>
<keyword evidence="4 6" id="KW-1133">Transmembrane helix</keyword>
<organism evidence="9 10">
    <name type="scientific">Aureispira anguillae</name>
    <dbReference type="NCBI Taxonomy" id="2864201"/>
    <lineage>
        <taxon>Bacteria</taxon>
        <taxon>Pseudomonadati</taxon>
        <taxon>Bacteroidota</taxon>
        <taxon>Saprospiria</taxon>
        <taxon>Saprospirales</taxon>
        <taxon>Saprospiraceae</taxon>
        <taxon>Aureispira</taxon>
    </lineage>
</organism>
<dbReference type="InterPro" id="IPR007016">
    <property type="entry name" value="O-antigen_ligase-rel_domated"/>
</dbReference>
<reference evidence="9" key="1">
    <citation type="submission" date="2022-09" db="EMBL/GenBank/DDBJ databases">
        <title>Aureispira anguillicida sp. nov., isolated from Leptocephalus of Japanese eel Anguilla japonica.</title>
        <authorList>
            <person name="Yuasa K."/>
            <person name="Mekata T."/>
            <person name="Ikunari K."/>
        </authorList>
    </citation>
    <scope>NUCLEOTIDE SEQUENCE</scope>
    <source>
        <strain evidence="9">EL160426</strain>
    </source>
</reference>
<dbReference type="PANTHER" id="PTHR30576:SF10">
    <property type="entry name" value="SLL5057 PROTEIN"/>
    <property type="match status" value="1"/>
</dbReference>
<dbReference type="Pfam" id="PF02397">
    <property type="entry name" value="Bac_transf"/>
    <property type="match status" value="1"/>
</dbReference>
<evidence type="ECO:0000259" key="7">
    <source>
        <dbReference type="Pfam" id="PF02397"/>
    </source>
</evidence>
<feature type="transmembrane region" description="Helical" evidence="6">
    <location>
        <begin position="12"/>
        <end position="41"/>
    </location>
</feature>
<accession>A0A915VKD7</accession>
<feature type="transmembrane region" description="Helical" evidence="6">
    <location>
        <begin position="157"/>
        <end position="176"/>
    </location>
</feature>
<feature type="transmembrane region" description="Helical" evidence="6">
    <location>
        <begin position="418"/>
        <end position="445"/>
    </location>
</feature>
<dbReference type="EMBL" id="AP026867">
    <property type="protein sequence ID" value="BDS09652.1"/>
    <property type="molecule type" value="Genomic_DNA"/>
</dbReference>
<gene>
    <name evidence="9" type="ORF">AsAng_0003560</name>
</gene>
<evidence type="ECO:0000313" key="9">
    <source>
        <dbReference type="EMBL" id="BDS09652.1"/>
    </source>
</evidence>
<evidence type="ECO:0000256" key="4">
    <source>
        <dbReference type="ARBA" id="ARBA00022989"/>
    </source>
</evidence>
<protein>
    <submittedName>
        <fullName evidence="9">Sugar transferase</fullName>
    </submittedName>
</protein>
<feature type="transmembrane region" description="Helical" evidence="6">
    <location>
        <begin position="188"/>
        <end position="215"/>
    </location>
</feature>
<evidence type="ECO:0000313" key="10">
    <source>
        <dbReference type="Proteomes" id="UP001060919"/>
    </source>
</evidence>
<evidence type="ECO:0000256" key="1">
    <source>
        <dbReference type="ARBA" id="ARBA00004141"/>
    </source>
</evidence>
<evidence type="ECO:0000256" key="6">
    <source>
        <dbReference type="SAM" id="Phobius"/>
    </source>
</evidence>